<keyword evidence="2" id="KW-1003">Cell membrane</keyword>
<organism evidence="7 8">
    <name type="scientific">Leucothrix pacifica</name>
    <dbReference type="NCBI Taxonomy" id="1247513"/>
    <lineage>
        <taxon>Bacteria</taxon>
        <taxon>Pseudomonadati</taxon>
        <taxon>Pseudomonadota</taxon>
        <taxon>Gammaproteobacteria</taxon>
        <taxon>Thiotrichales</taxon>
        <taxon>Thiotrichaceae</taxon>
        <taxon>Leucothrix</taxon>
    </lineage>
</organism>
<comment type="caution">
    <text evidence="7">The sequence shown here is derived from an EMBL/GenBank/DDBJ whole genome shotgun (WGS) entry which is preliminary data.</text>
</comment>
<evidence type="ECO:0000256" key="1">
    <source>
        <dbReference type="ARBA" id="ARBA00004651"/>
    </source>
</evidence>
<evidence type="ECO:0000256" key="2">
    <source>
        <dbReference type="ARBA" id="ARBA00022475"/>
    </source>
</evidence>
<keyword evidence="5 6" id="KW-0472">Membrane</keyword>
<dbReference type="EMBL" id="QGKM01000004">
    <property type="protein sequence ID" value="PWR00422.1"/>
    <property type="molecule type" value="Genomic_DNA"/>
</dbReference>
<evidence type="ECO:0000256" key="5">
    <source>
        <dbReference type="ARBA" id="ARBA00023136"/>
    </source>
</evidence>
<keyword evidence="4 6" id="KW-1133">Transmembrane helix</keyword>
<feature type="transmembrane region" description="Helical" evidence="6">
    <location>
        <begin position="114"/>
        <end position="137"/>
    </location>
</feature>
<feature type="transmembrane region" description="Helical" evidence="6">
    <location>
        <begin position="188"/>
        <end position="209"/>
    </location>
</feature>
<dbReference type="RefSeq" id="WP_109835930.1">
    <property type="nucleotide sequence ID" value="NZ_QGKM01000004.1"/>
</dbReference>
<proteinExistence type="predicted"/>
<feature type="transmembrane region" description="Helical" evidence="6">
    <location>
        <begin position="12"/>
        <end position="34"/>
    </location>
</feature>
<evidence type="ECO:0000313" key="7">
    <source>
        <dbReference type="EMBL" id="PWR00422.1"/>
    </source>
</evidence>
<reference evidence="7 8" key="1">
    <citation type="submission" date="2018-05" db="EMBL/GenBank/DDBJ databases">
        <title>Leucothrix arctica sp. nov., isolated from Arctic seawater.</title>
        <authorList>
            <person name="Choi A."/>
            <person name="Baek K."/>
        </authorList>
    </citation>
    <scope>NUCLEOTIDE SEQUENCE [LARGE SCALE GENOMIC DNA]</scope>
    <source>
        <strain evidence="7 8">JCM 18388</strain>
    </source>
</reference>
<dbReference type="Proteomes" id="UP000245539">
    <property type="component" value="Unassembled WGS sequence"/>
</dbReference>
<dbReference type="NCBIfam" id="NF008245">
    <property type="entry name" value="PRK11021.1"/>
    <property type="match status" value="1"/>
</dbReference>
<dbReference type="PANTHER" id="PTHR42770:SF13">
    <property type="entry name" value="L-METHIONINE_BRANCHED-CHAIN AMINO ACID EXPORTER YJEH"/>
    <property type="match status" value="1"/>
</dbReference>
<keyword evidence="3 6" id="KW-0812">Transmembrane</keyword>
<dbReference type="Gene3D" id="1.20.1740.10">
    <property type="entry name" value="Amino acid/polyamine transporter I"/>
    <property type="match status" value="1"/>
</dbReference>
<feature type="transmembrane region" description="Helical" evidence="6">
    <location>
        <begin position="221"/>
        <end position="242"/>
    </location>
</feature>
<dbReference type="AlphaFoldDB" id="A0A317CQN9"/>
<accession>A0A317CQN9</accession>
<evidence type="ECO:0000256" key="4">
    <source>
        <dbReference type="ARBA" id="ARBA00022989"/>
    </source>
</evidence>
<keyword evidence="8" id="KW-1185">Reference proteome</keyword>
<evidence type="ECO:0000256" key="3">
    <source>
        <dbReference type="ARBA" id="ARBA00022692"/>
    </source>
</evidence>
<sequence length="419" mass="44917">MTSLNPTITRWQGVGLMASTLLGTGVFILPQLTINEAGDWAVWTWALLVAAILPLTWVFAALSKHYSHAGGPAFFVQEAFGIRYGHMVGMMFACAVPLGAPAALMMTFEFLKPLITLTPLQAMLGQITVIGGMFLLNLKGMQLSGKAQLVLTLAIAGVVFTMIAAFLFSSSDIAVSKEVAQGTSGGVMAAVALAIWGFLGIEAVTHLSAEFKDVKKDFVPAVMMGTALVGVVFMFCTYLSMFDPTADLAMVAAYQMLLGDSGPWVIGILGLVSGFATVNVYFASVARLVWVLSNDGVLPKQLRGLNQHGTPRNALLIVQAIAILIIIGTYVMSEPYEQIVRWVNGVFVFIYAASMLAAWRLLSQRHRPIIVLGLATCAVFVYCLGTSMIYGCLLAVGLFIWLKIVPSQRATSQAVSNSL</sequence>
<feature type="transmembrane region" description="Helical" evidence="6">
    <location>
        <begin position="369"/>
        <end position="402"/>
    </location>
</feature>
<feature type="transmembrane region" description="Helical" evidence="6">
    <location>
        <begin position="40"/>
        <end position="63"/>
    </location>
</feature>
<protein>
    <submittedName>
        <fullName evidence="7">L-methionine/branched-chain amino acid transporter</fullName>
    </submittedName>
</protein>
<dbReference type="InterPro" id="IPR002293">
    <property type="entry name" value="AA/rel_permease1"/>
</dbReference>
<gene>
    <name evidence="7" type="ORF">DKW60_01655</name>
</gene>
<feature type="transmembrane region" description="Helical" evidence="6">
    <location>
        <begin position="149"/>
        <end position="168"/>
    </location>
</feature>
<evidence type="ECO:0000313" key="8">
    <source>
        <dbReference type="Proteomes" id="UP000245539"/>
    </source>
</evidence>
<feature type="transmembrane region" description="Helical" evidence="6">
    <location>
        <begin position="84"/>
        <end position="108"/>
    </location>
</feature>
<dbReference type="GO" id="GO:0022857">
    <property type="term" value="F:transmembrane transporter activity"/>
    <property type="evidence" value="ECO:0007669"/>
    <property type="project" value="InterPro"/>
</dbReference>
<dbReference type="OrthoDB" id="9117841at2"/>
<dbReference type="PANTHER" id="PTHR42770">
    <property type="entry name" value="AMINO ACID TRANSPORTER-RELATED"/>
    <property type="match status" value="1"/>
</dbReference>
<dbReference type="InterPro" id="IPR050367">
    <property type="entry name" value="APC_superfamily"/>
</dbReference>
<evidence type="ECO:0000256" key="6">
    <source>
        <dbReference type="SAM" id="Phobius"/>
    </source>
</evidence>
<dbReference type="GO" id="GO:0005886">
    <property type="term" value="C:plasma membrane"/>
    <property type="evidence" value="ECO:0007669"/>
    <property type="project" value="UniProtKB-SubCell"/>
</dbReference>
<dbReference type="Pfam" id="PF13520">
    <property type="entry name" value="AA_permease_2"/>
    <property type="match status" value="1"/>
</dbReference>
<comment type="subcellular location">
    <subcellularLocation>
        <location evidence="1">Cell membrane</location>
        <topology evidence="1">Multi-pass membrane protein</topology>
    </subcellularLocation>
</comment>
<dbReference type="PIRSF" id="PIRSF006060">
    <property type="entry name" value="AA_transporter"/>
    <property type="match status" value="1"/>
</dbReference>
<feature type="transmembrane region" description="Helical" evidence="6">
    <location>
        <begin position="262"/>
        <end position="292"/>
    </location>
</feature>
<feature type="transmembrane region" description="Helical" evidence="6">
    <location>
        <begin position="339"/>
        <end position="362"/>
    </location>
</feature>
<name>A0A317CQN9_9GAMM</name>
<feature type="transmembrane region" description="Helical" evidence="6">
    <location>
        <begin position="313"/>
        <end position="333"/>
    </location>
</feature>